<gene>
    <name evidence="6" type="ORF">V6N11_014436</name>
</gene>
<dbReference type="InterPro" id="IPR036628">
    <property type="entry name" value="Clp_N_dom_sf"/>
</dbReference>
<feature type="region of interest" description="Disordered" evidence="4">
    <location>
        <begin position="737"/>
        <end position="756"/>
    </location>
</feature>
<dbReference type="Pfam" id="PF23569">
    <property type="entry name" value="NBD_SMAX1"/>
    <property type="match status" value="1"/>
</dbReference>
<dbReference type="Gene3D" id="3.40.50.300">
    <property type="entry name" value="P-loop containing nucleotide triphosphate hydrolases"/>
    <property type="match status" value="1"/>
</dbReference>
<feature type="region of interest" description="Disordered" evidence="4">
    <location>
        <begin position="637"/>
        <end position="660"/>
    </location>
</feature>
<dbReference type="InterPro" id="IPR027417">
    <property type="entry name" value="P-loop_NTPase"/>
</dbReference>
<evidence type="ECO:0000256" key="3">
    <source>
        <dbReference type="PROSITE-ProRule" id="PRU01251"/>
    </source>
</evidence>
<comment type="similarity">
    <text evidence="1">Belongs to the ClpA/ClpB family.</text>
</comment>
<dbReference type="InterPro" id="IPR058680">
    <property type="entry name" value="NBD_SMAX1-like"/>
</dbReference>
<feature type="region of interest" description="Disordered" evidence="4">
    <location>
        <begin position="509"/>
        <end position="533"/>
    </location>
</feature>
<reference evidence="6 7" key="1">
    <citation type="journal article" date="2024" name="G3 (Bethesda)">
        <title>Genome assembly of Hibiscus sabdariffa L. provides insights into metabolisms of medicinal natural products.</title>
        <authorList>
            <person name="Kim T."/>
        </authorList>
    </citation>
    <scope>NUCLEOTIDE SEQUENCE [LARGE SCALE GENOMIC DNA]</scope>
    <source>
        <strain evidence="6">TK-2024</strain>
        <tissue evidence="6">Old leaves</tissue>
    </source>
</reference>
<dbReference type="Proteomes" id="UP001396334">
    <property type="component" value="Unassembled WGS sequence"/>
</dbReference>
<dbReference type="PANTHER" id="PTHR43572:SF7">
    <property type="entry name" value="CLP R DOMAIN-CONTAINING PROTEIN"/>
    <property type="match status" value="1"/>
</dbReference>
<dbReference type="SUPFAM" id="SSF81923">
    <property type="entry name" value="Double Clp-N motif"/>
    <property type="match status" value="1"/>
</dbReference>
<dbReference type="EMBL" id="JBBPBN010002535">
    <property type="protein sequence ID" value="KAK8475363.1"/>
    <property type="molecule type" value="Genomic_DNA"/>
</dbReference>
<dbReference type="PROSITE" id="PS51903">
    <property type="entry name" value="CLP_R"/>
    <property type="match status" value="1"/>
</dbReference>
<comment type="caution">
    <text evidence="6">The sequence shown here is derived from an EMBL/GenBank/DDBJ whole genome shotgun (WGS) entry which is preliminary data.</text>
</comment>
<dbReference type="SUPFAM" id="SSF52540">
    <property type="entry name" value="P-loop containing nucleoside triphosphate hydrolases"/>
    <property type="match status" value="1"/>
</dbReference>
<dbReference type="InterPro" id="IPR051650">
    <property type="entry name" value="SL_signaling_regulator"/>
</dbReference>
<feature type="region of interest" description="Disordered" evidence="4">
    <location>
        <begin position="165"/>
        <end position="214"/>
    </location>
</feature>
<evidence type="ECO:0000313" key="7">
    <source>
        <dbReference type="Proteomes" id="UP001396334"/>
    </source>
</evidence>
<dbReference type="InterPro" id="IPR004176">
    <property type="entry name" value="Clp_R_N"/>
</dbReference>
<sequence length="799" mass="88687">MRAGVCTVQQALTAEAASMVKQAFGLARRRGHAQVTPLHVASAMLASSTGLLRSACLQSHSHPLQFRALELCFNVALNRLPASTSSPLLGPHHHHPSLSNALVAAFKRAQAHQRRGSTENQQQPILALKIELEHLVISILDDPSVSRVMREAGFSSTQVKTKVEQTVSLEISSQTPSPKENNPNSLPQLGPNPSHSNAQAQFGHGFSSSKPLDQVRNDQDVNNVMSRIVNGRGNTVIIGESVAIAESVVKGVMDKFEKGQVSGDLRYLQFISLPLFSLKNLAKDEVEQKLVKLKCLVKSYMGRGVVLYLGDLKWISEFWSTYGDQRRNYYCPVEHITMELKRLVSGTKESGKLFLMGIATFRTYMKCKTGHPSLESIWELYPLTISADSLSLSLNVESCDSQSQYRTKESIDCISWPVAEAEVNKNHSSFTDRLFNFDNVVSSSSSLPSWLQSYKEETKTNPSLDNKDSVNVRDLYKNCNTEDALNLSWPVSFESKKSPKELQFWISENDPKPDLLSNPNSSPNSASSSEAIEEDTDGLNVFKALNAENMNILCNALEKEVPWQKDVIPEIVSTVLECRSGMRRGKSWLNRRELKEETWLLFLGSDNEAKQKIARELARRVFGSQTSFASISLSDFGSKRADSNEDNKRKRSDEPGSGDVLQRFGEALNENPHKVFFVEDMEHVDYCCLKRIKQAIESGKVTVSDGVTVSVMDAIVIFSCESFSSMSRACSSMRSSNCNDPEEMTKSETGQDKDQPVSLDLNIAIGDNRVGEEDGSGSDDEIGVLKCVDNQIIFRAKEQ</sequence>
<evidence type="ECO:0000313" key="6">
    <source>
        <dbReference type="EMBL" id="KAK8475363.1"/>
    </source>
</evidence>
<feature type="compositionally biased region" description="Basic and acidic residues" evidence="4">
    <location>
        <begin position="637"/>
        <end position="654"/>
    </location>
</feature>
<dbReference type="Pfam" id="PF02861">
    <property type="entry name" value="Clp_N"/>
    <property type="match status" value="1"/>
</dbReference>
<feature type="compositionally biased region" description="Polar residues" evidence="4">
    <location>
        <begin position="165"/>
        <end position="211"/>
    </location>
</feature>
<proteinExistence type="inferred from homology"/>
<feature type="domain" description="Clp R" evidence="5">
    <location>
        <begin position="8"/>
        <end position="170"/>
    </location>
</feature>
<dbReference type="PANTHER" id="PTHR43572">
    <property type="entry name" value="CHAPERONE PROTEIN CLPD, CHLOROPLASTIC"/>
    <property type="match status" value="1"/>
</dbReference>
<keyword evidence="2 3" id="KW-0677">Repeat</keyword>
<evidence type="ECO:0000256" key="2">
    <source>
        <dbReference type="ARBA" id="ARBA00022737"/>
    </source>
</evidence>
<keyword evidence="7" id="KW-1185">Reference proteome</keyword>
<protein>
    <recommendedName>
        <fullName evidence="5">Clp R domain-containing protein</fullName>
    </recommendedName>
</protein>
<evidence type="ECO:0000256" key="1">
    <source>
        <dbReference type="ARBA" id="ARBA00008675"/>
    </source>
</evidence>
<dbReference type="Gene3D" id="1.10.1780.10">
    <property type="entry name" value="Clp, N-terminal domain"/>
    <property type="match status" value="1"/>
</dbReference>
<evidence type="ECO:0000256" key="4">
    <source>
        <dbReference type="SAM" id="MobiDB-lite"/>
    </source>
</evidence>
<accession>A0ABR1Z779</accession>
<name>A0ABR1Z779_9ROSI</name>
<evidence type="ECO:0000259" key="5">
    <source>
        <dbReference type="PROSITE" id="PS51903"/>
    </source>
</evidence>
<feature type="compositionally biased region" description="Low complexity" evidence="4">
    <location>
        <begin position="517"/>
        <end position="529"/>
    </location>
</feature>
<feature type="compositionally biased region" description="Basic and acidic residues" evidence="4">
    <location>
        <begin position="743"/>
        <end position="755"/>
    </location>
</feature>
<organism evidence="6 7">
    <name type="scientific">Hibiscus sabdariffa</name>
    <name type="common">roselle</name>
    <dbReference type="NCBI Taxonomy" id="183260"/>
    <lineage>
        <taxon>Eukaryota</taxon>
        <taxon>Viridiplantae</taxon>
        <taxon>Streptophyta</taxon>
        <taxon>Embryophyta</taxon>
        <taxon>Tracheophyta</taxon>
        <taxon>Spermatophyta</taxon>
        <taxon>Magnoliopsida</taxon>
        <taxon>eudicotyledons</taxon>
        <taxon>Gunneridae</taxon>
        <taxon>Pentapetalae</taxon>
        <taxon>rosids</taxon>
        <taxon>malvids</taxon>
        <taxon>Malvales</taxon>
        <taxon>Malvaceae</taxon>
        <taxon>Malvoideae</taxon>
        <taxon>Hibiscus</taxon>
    </lineage>
</organism>